<dbReference type="AlphaFoldDB" id="A0AAN6BNQ4"/>
<dbReference type="Proteomes" id="UP000649114">
    <property type="component" value="Unassembled WGS sequence"/>
</dbReference>
<gene>
    <name evidence="1" type="ORF">CNMCM8927_008998</name>
</gene>
<evidence type="ECO:0000313" key="1">
    <source>
        <dbReference type="EMBL" id="KAF4203236.1"/>
    </source>
</evidence>
<comment type="caution">
    <text evidence="1">The sequence shown here is derived from an EMBL/GenBank/DDBJ whole genome shotgun (WGS) entry which is preliminary data.</text>
</comment>
<organism evidence="1 2">
    <name type="scientific">Aspergillus lentulus</name>
    <dbReference type="NCBI Taxonomy" id="293939"/>
    <lineage>
        <taxon>Eukaryota</taxon>
        <taxon>Fungi</taxon>
        <taxon>Dikarya</taxon>
        <taxon>Ascomycota</taxon>
        <taxon>Pezizomycotina</taxon>
        <taxon>Eurotiomycetes</taxon>
        <taxon>Eurotiomycetidae</taxon>
        <taxon>Eurotiales</taxon>
        <taxon>Aspergillaceae</taxon>
        <taxon>Aspergillus</taxon>
        <taxon>Aspergillus subgen. Fumigati</taxon>
    </lineage>
</organism>
<dbReference type="EMBL" id="JAAAPU010000084">
    <property type="protein sequence ID" value="KAF4203236.1"/>
    <property type="molecule type" value="Genomic_DNA"/>
</dbReference>
<proteinExistence type="predicted"/>
<reference evidence="1" key="1">
    <citation type="journal article" date="2020" name="bioRxiv">
        <title>Genomic and phenotypic heterogeneity of clinical isolates of the human pathogens Aspergillus fumigatus, Aspergillus lentulus and Aspergillus fumigatiaffinis.</title>
        <authorList>
            <person name="dos Santos R.A.C."/>
            <person name="Steenwyk J.L."/>
            <person name="Rivero-Menendez O."/>
            <person name="Mead M.E."/>
            <person name="Silva L.P."/>
            <person name="Bastos R.W."/>
            <person name="Alastruey-Izquierdo A."/>
            <person name="Goldman G.H."/>
            <person name="Rokas A."/>
        </authorList>
    </citation>
    <scope>NUCLEOTIDE SEQUENCE</scope>
    <source>
        <strain evidence="1">CNM-CM8927</strain>
    </source>
</reference>
<accession>A0AAN6BNQ4</accession>
<sequence length="68" mass="6861">MTSSMALLACVSSQLLGNLEAALRRLALSMPAPGRGEQSWPWEPDTGPGSCVMIIAAGGNAGGEDTAS</sequence>
<reference evidence="1" key="2">
    <citation type="submission" date="2020-04" db="EMBL/GenBank/DDBJ databases">
        <authorList>
            <person name="Santos R.A.C."/>
            <person name="Steenwyk J.L."/>
            <person name="Rivero-Menendez O."/>
            <person name="Mead M.E."/>
            <person name="Silva L.P."/>
            <person name="Bastos R.W."/>
            <person name="Alastruey-Izquierdo A."/>
            <person name="Goldman G.H."/>
            <person name="Rokas A."/>
        </authorList>
    </citation>
    <scope>NUCLEOTIDE SEQUENCE</scope>
    <source>
        <strain evidence="1">CNM-CM8927</strain>
    </source>
</reference>
<protein>
    <submittedName>
        <fullName evidence="1">Uncharacterized protein</fullName>
    </submittedName>
</protein>
<name>A0AAN6BNQ4_ASPLE</name>
<evidence type="ECO:0000313" key="2">
    <source>
        <dbReference type="Proteomes" id="UP000649114"/>
    </source>
</evidence>